<dbReference type="Proteomes" id="UP000005737">
    <property type="component" value="Unassembled WGS sequence"/>
</dbReference>
<accession>H2CB56</accession>
<feature type="domain" description="Integrase catalytic" evidence="1">
    <location>
        <begin position="120"/>
        <end position="288"/>
    </location>
</feature>
<dbReference type="InterPro" id="IPR012337">
    <property type="entry name" value="RNaseH-like_sf"/>
</dbReference>
<name>H2CB56_9LEPT</name>
<dbReference type="Pfam" id="PF13276">
    <property type="entry name" value="HTH_21"/>
    <property type="match status" value="1"/>
</dbReference>
<keyword evidence="3" id="KW-1185">Reference proteome</keyword>
<dbReference type="Pfam" id="PF13333">
    <property type="entry name" value="rve_2"/>
    <property type="match status" value="1"/>
</dbReference>
<gene>
    <name evidence="2" type="ORF">Lepil_0492</name>
</gene>
<dbReference type="PANTHER" id="PTHR46889:SF4">
    <property type="entry name" value="TRANSPOSASE INSO FOR INSERTION SEQUENCE ELEMENT IS911B-RELATED"/>
    <property type="match status" value="1"/>
</dbReference>
<evidence type="ECO:0000313" key="2">
    <source>
        <dbReference type="EMBL" id="EHQ05196.1"/>
    </source>
</evidence>
<protein>
    <submittedName>
        <fullName evidence="2">Integrase catalytic region</fullName>
    </submittedName>
</protein>
<evidence type="ECO:0000313" key="3">
    <source>
        <dbReference type="Proteomes" id="UP000005737"/>
    </source>
</evidence>
<dbReference type="HOGENOM" id="CLU_027402_4_2_12"/>
<dbReference type="Gene3D" id="3.30.420.10">
    <property type="entry name" value="Ribonuclease H-like superfamily/Ribonuclease H"/>
    <property type="match status" value="1"/>
</dbReference>
<dbReference type="PROSITE" id="PS50994">
    <property type="entry name" value="INTEGRASE"/>
    <property type="match status" value="1"/>
</dbReference>
<dbReference type="NCBIfam" id="NF033516">
    <property type="entry name" value="transpos_IS3"/>
    <property type="match status" value="1"/>
</dbReference>
<dbReference type="RefSeq" id="WP_002769618.1">
    <property type="nucleotide sequence ID" value="NZ_JH597773.1"/>
</dbReference>
<dbReference type="PANTHER" id="PTHR46889">
    <property type="entry name" value="TRANSPOSASE INSF FOR INSERTION SEQUENCE IS3B-RELATED"/>
    <property type="match status" value="1"/>
</dbReference>
<sequence>MKFAWIQENRSEFSVRKMCRVLDVSESGFYESQIRPPSQRSTEDARIVEAIRVIADEMFGTYGSPRVTPELKGIGIKVNRKRVERLMRENGISAINPRVFRVNTTDSNHELPVSPDLVQRNFEPGELDRIWVTDITYIETTEGFAYLTTFMDLGNREIVGWELSDNMRAESIVAALKQALNRRRNNINGLIIHSDRGVQYASKDYRDVLKGKKISQSMSRKGNCWDNAVQESFFHTLKTECLYRIGFIPNFEDLRRILFDYIEVFYNRKRRHSALGYLSPTAYAQQIA</sequence>
<dbReference type="EMBL" id="JH597773">
    <property type="protein sequence ID" value="EHQ05196.1"/>
    <property type="molecule type" value="Genomic_DNA"/>
</dbReference>
<proteinExistence type="predicted"/>
<dbReference type="InterPro" id="IPR050900">
    <property type="entry name" value="Transposase_IS3/IS150/IS904"/>
</dbReference>
<dbReference type="InterPro" id="IPR048020">
    <property type="entry name" value="Transpos_IS3"/>
</dbReference>
<evidence type="ECO:0000259" key="1">
    <source>
        <dbReference type="PROSITE" id="PS50994"/>
    </source>
</evidence>
<dbReference type="InterPro" id="IPR036397">
    <property type="entry name" value="RNaseH_sf"/>
</dbReference>
<dbReference type="InterPro" id="IPR001584">
    <property type="entry name" value="Integrase_cat-core"/>
</dbReference>
<dbReference type="InterPro" id="IPR025948">
    <property type="entry name" value="HTH-like_dom"/>
</dbReference>
<dbReference type="GO" id="GO:0015074">
    <property type="term" value="P:DNA integration"/>
    <property type="evidence" value="ECO:0007669"/>
    <property type="project" value="InterPro"/>
</dbReference>
<reference evidence="2 3" key="1">
    <citation type="submission" date="2011-10" db="EMBL/GenBank/DDBJ databases">
        <title>The Improved High-Quality Draft genome of Leptonema illini DSM 21528.</title>
        <authorList>
            <consortium name="US DOE Joint Genome Institute (JGI-PGF)"/>
            <person name="Lucas S."/>
            <person name="Copeland A."/>
            <person name="Lapidus A."/>
            <person name="Glavina del Rio T."/>
            <person name="Dalin E."/>
            <person name="Tice H."/>
            <person name="Bruce D."/>
            <person name="Goodwin L."/>
            <person name="Pitluck S."/>
            <person name="Peters L."/>
            <person name="Mikhailova N."/>
            <person name="Held B."/>
            <person name="Kyrpides N."/>
            <person name="Mavromatis K."/>
            <person name="Ivanova N."/>
            <person name="Markowitz V."/>
            <person name="Cheng J.-F."/>
            <person name="Hugenholtz P."/>
            <person name="Woyke T."/>
            <person name="Wu D."/>
            <person name="Gronow S."/>
            <person name="Wellnitz S."/>
            <person name="Brambilla E.-M."/>
            <person name="Klenk H.-P."/>
            <person name="Eisen J.A."/>
        </authorList>
    </citation>
    <scope>NUCLEOTIDE SEQUENCE [LARGE SCALE GENOMIC DNA]</scope>
    <source>
        <strain evidence="2 3">DSM 21528</strain>
    </source>
</reference>
<organism evidence="2 3">
    <name type="scientific">Leptonema illini DSM 21528</name>
    <dbReference type="NCBI Taxonomy" id="929563"/>
    <lineage>
        <taxon>Bacteria</taxon>
        <taxon>Pseudomonadati</taxon>
        <taxon>Spirochaetota</taxon>
        <taxon>Spirochaetia</taxon>
        <taxon>Leptospirales</taxon>
        <taxon>Leptospiraceae</taxon>
        <taxon>Leptonema</taxon>
    </lineage>
</organism>
<dbReference type="AlphaFoldDB" id="H2CB56"/>
<dbReference type="Pfam" id="PF00665">
    <property type="entry name" value="rve"/>
    <property type="match status" value="1"/>
</dbReference>
<dbReference type="GO" id="GO:0003676">
    <property type="term" value="F:nucleic acid binding"/>
    <property type="evidence" value="ECO:0007669"/>
    <property type="project" value="InterPro"/>
</dbReference>
<dbReference type="STRING" id="183.GCA_002009735_04198"/>
<dbReference type="SUPFAM" id="SSF53098">
    <property type="entry name" value="Ribonuclease H-like"/>
    <property type="match status" value="1"/>
</dbReference>